<reference evidence="2 3" key="1">
    <citation type="submission" date="2024-08" db="EMBL/GenBank/DDBJ databases">
        <title>Oceanimonas smirnovii Genome sequencing and assembly.</title>
        <authorList>
            <person name="Tang B."/>
        </authorList>
    </citation>
    <scope>NUCLEOTIDE SEQUENCE [LARGE SCALE GENOMIC DNA]</scope>
    <source>
        <strain evidence="2 3">OS2020-119</strain>
    </source>
</reference>
<organism evidence="2 3">
    <name type="scientific">Oceanimonas smirnovii</name>
    <dbReference type="NCBI Taxonomy" id="264574"/>
    <lineage>
        <taxon>Bacteria</taxon>
        <taxon>Pseudomonadati</taxon>
        <taxon>Pseudomonadota</taxon>
        <taxon>Gammaproteobacteria</taxon>
        <taxon>Aeromonadales</taxon>
        <taxon>Aeromonadaceae</taxon>
        <taxon>Oceanimonas</taxon>
    </lineage>
</organism>
<evidence type="ECO:0000259" key="1">
    <source>
        <dbReference type="Pfam" id="PF12680"/>
    </source>
</evidence>
<gene>
    <name evidence="2" type="ORF">AB9R89_10925</name>
</gene>
<proteinExistence type="predicted"/>
<evidence type="ECO:0000313" key="2">
    <source>
        <dbReference type="EMBL" id="MFH7565834.1"/>
    </source>
</evidence>
<dbReference type="InterPro" id="IPR037401">
    <property type="entry name" value="SnoaL-like"/>
</dbReference>
<dbReference type="EMBL" id="JBGFTR010000016">
    <property type="protein sequence ID" value="MFH7565834.1"/>
    <property type="molecule type" value="Genomic_DNA"/>
</dbReference>
<dbReference type="SUPFAM" id="SSF54427">
    <property type="entry name" value="NTF2-like"/>
    <property type="match status" value="1"/>
</dbReference>
<dbReference type="InterPro" id="IPR032710">
    <property type="entry name" value="NTF2-like_dom_sf"/>
</dbReference>
<feature type="domain" description="SnoaL-like" evidence="1">
    <location>
        <begin position="14"/>
        <end position="117"/>
    </location>
</feature>
<dbReference type="Pfam" id="PF12680">
    <property type="entry name" value="SnoaL_2"/>
    <property type="match status" value="1"/>
</dbReference>
<dbReference type="Proteomes" id="UP001610706">
    <property type="component" value="Unassembled WGS sequence"/>
</dbReference>
<accession>A0ABW7P385</accession>
<protein>
    <submittedName>
        <fullName evidence="2">Nuclear transport factor 2 family protein</fullName>
    </submittedName>
</protein>
<evidence type="ECO:0000313" key="3">
    <source>
        <dbReference type="Proteomes" id="UP001610706"/>
    </source>
</evidence>
<dbReference type="Gene3D" id="3.10.450.50">
    <property type="match status" value="1"/>
</dbReference>
<sequence length="132" mass="14474">MSAENNQKTTELLEQLFAAFNRHDIDGVMACMTDDVVFEGAAGPEAHGNRFVGADAVAAAFINVWTTMPDVQWNNTSHFATGDRGVSQWTFCATTPDGRRIEADGVDLFTLKGGKLALKQAFRKDRPLLDPR</sequence>
<comment type="caution">
    <text evidence="2">The sequence shown here is derived from an EMBL/GenBank/DDBJ whole genome shotgun (WGS) entry which is preliminary data.</text>
</comment>
<name>A0ABW7P385_9GAMM</name>
<dbReference type="RefSeq" id="WP_019935989.1">
    <property type="nucleotide sequence ID" value="NZ_CP166302.1"/>
</dbReference>
<keyword evidence="3" id="KW-1185">Reference proteome</keyword>